<gene>
    <name evidence="1" type="ORF">JL102_10475</name>
</gene>
<dbReference type="AlphaFoldDB" id="A0A937JYM1"/>
<dbReference type="EMBL" id="JAESIY010000005">
    <property type="protein sequence ID" value="MBL3656558.1"/>
    <property type="molecule type" value="Genomic_DNA"/>
</dbReference>
<accession>A0A937JYM1</accession>
<dbReference type="RefSeq" id="WP_202244346.1">
    <property type="nucleotide sequence ID" value="NZ_JAESIY010000005.1"/>
</dbReference>
<dbReference type="GO" id="GO:0051301">
    <property type="term" value="P:cell division"/>
    <property type="evidence" value="ECO:0007669"/>
    <property type="project" value="UniProtKB-KW"/>
</dbReference>
<keyword evidence="1" id="KW-0131">Cell cycle</keyword>
<organism evidence="1 2">
    <name type="scientific">Fulvivirga sediminis</name>
    <dbReference type="NCBI Taxonomy" id="2803949"/>
    <lineage>
        <taxon>Bacteria</taxon>
        <taxon>Pseudomonadati</taxon>
        <taxon>Bacteroidota</taxon>
        <taxon>Cytophagia</taxon>
        <taxon>Cytophagales</taxon>
        <taxon>Fulvivirgaceae</taxon>
        <taxon>Fulvivirga</taxon>
    </lineage>
</organism>
<sequence>MLKKYKMKIGAKLLIAGVVLISVIGFTDSRQSGEVCKDVVIRIANQYENYYVDEADVLALMTDNGNKAVKGTSFKELNLRDIEQSVEMDKFIKEAEIYKDLKGNLLVKVELRRPLARVIQNQGPDAYISEDGAVLPVSSKYTSRVTLISGDYGRELVKHDLTSTDEGKKIYDLIRYINNDKFWKAQIAQIDIDKKLNVLLYPQVTKQYVEFGKPEDLERKFRKLKIFYDHILPQKGWNTYTRVNLEYEGQIIAE</sequence>
<reference evidence="1" key="1">
    <citation type="submission" date="2021-01" db="EMBL/GenBank/DDBJ databases">
        <title>Fulvivirga kasyanovii gen. nov., sp nov., a novel member of the phylum Bacteroidetes isolated from seawater in a mussel farm.</title>
        <authorList>
            <person name="Zhao L.-H."/>
            <person name="Wang Z.-J."/>
        </authorList>
    </citation>
    <scope>NUCLEOTIDE SEQUENCE</scope>
    <source>
        <strain evidence="1">2943</strain>
    </source>
</reference>
<proteinExistence type="predicted"/>
<name>A0A937JYM1_9BACT</name>
<comment type="caution">
    <text evidence="1">The sequence shown here is derived from an EMBL/GenBank/DDBJ whole genome shotgun (WGS) entry which is preliminary data.</text>
</comment>
<keyword evidence="1" id="KW-0132">Cell division</keyword>
<evidence type="ECO:0000313" key="2">
    <source>
        <dbReference type="Proteomes" id="UP000659388"/>
    </source>
</evidence>
<keyword evidence="2" id="KW-1185">Reference proteome</keyword>
<protein>
    <submittedName>
        <fullName evidence="1">Cell division protein FtsQ</fullName>
    </submittedName>
</protein>
<dbReference type="Proteomes" id="UP000659388">
    <property type="component" value="Unassembled WGS sequence"/>
</dbReference>
<evidence type="ECO:0000313" key="1">
    <source>
        <dbReference type="EMBL" id="MBL3656558.1"/>
    </source>
</evidence>